<evidence type="ECO:0000313" key="3">
    <source>
        <dbReference type="Proteomes" id="UP000665025"/>
    </source>
</evidence>
<feature type="signal peptide" evidence="1">
    <location>
        <begin position="1"/>
        <end position="28"/>
    </location>
</feature>
<feature type="chain" id="PRO_5045226530" evidence="1">
    <location>
        <begin position="29"/>
        <end position="64"/>
    </location>
</feature>
<keyword evidence="3" id="KW-1185">Reference proteome</keyword>
<dbReference type="EMBL" id="CP072425">
    <property type="protein sequence ID" value="QTL36478.1"/>
    <property type="molecule type" value="Genomic_DNA"/>
</dbReference>
<sequence>MFTKNNLTAVKAFLFTAILSVVAVSAQASEVPESDGIDANISRFVIMPSCESFPHCWPGDKPQK</sequence>
<evidence type="ECO:0000313" key="2">
    <source>
        <dbReference type="EMBL" id="QTL36478.1"/>
    </source>
</evidence>
<keyword evidence="1" id="KW-0732">Signal</keyword>
<dbReference type="Proteomes" id="UP000665025">
    <property type="component" value="Chromosome 1"/>
</dbReference>
<protein>
    <submittedName>
        <fullName evidence="2">Uncharacterized protein</fullName>
    </submittedName>
</protein>
<reference evidence="2 3" key="1">
    <citation type="submission" date="2021-03" db="EMBL/GenBank/DDBJ databases">
        <title>Complete Genome of Pseudoalteromonas viridis Strain BBR56, a new biocontrol bacterial candidate.</title>
        <authorList>
            <person name="Handayani D.P."/>
            <person name="Isnansetyo A."/>
            <person name="Istiqomah I."/>
            <person name="Jumina J."/>
        </authorList>
    </citation>
    <scope>NUCLEOTIDE SEQUENCE [LARGE SCALE GENOMIC DNA]</scope>
    <source>
        <strain evidence="2 3">BBR56</strain>
    </source>
</reference>
<accession>A0ABX7V6G3</accession>
<gene>
    <name evidence="2" type="ORF">J5X90_05370</name>
</gene>
<evidence type="ECO:0000256" key="1">
    <source>
        <dbReference type="SAM" id="SignalP"/>
    </source>
</evidence>
<organism evidence="2 3">
    <name type="scientific">Pseudoalteromonas viridis</name>
    <dbReference type="NCBI Taxonomy" id="339617"/>
    <lineage>
        <taxon>Bacteria</taxon>
        <taxon>Pseudomonadati</taxon>
        <taxon>Pseudomonadota</taxon>
        <taxon>Gammaproteobacteria</taxon>
        <taxon>Alteromonadales</taxon>
        <taxon>Pseudoalteromonadaceae</taxon>
        <taxon>Pseudoalteromonas</taxon>
    </lineage>
</organism>
<name>A0ABX7V6G3_9GAMM</name>
<dbReference type="RefSeq" id="WP_209053036.1">
    <property type="nucleotide sequence ID" value="NZ_CP072425.1"/>
</dbReference>
<proteinExistence type="predicted"/>